<feature type="non-terminal residue" evidence="2">
    <location>
        <position position="52"/>
    </location>
</feature>
<evidence type="ECO:0000313" key="3">
    <source>
        <dbReference type="Proteomes" id="UP000678393"/>
    </source>
</evidence>
<sequence>EYLEDSEQVDLATFTTKIWPNIKEIYKPKDSKVEAESEPEKLPDAGEQAGDP</sequence>
<gene>
    <name evidence="2" type="ORF">CUNI_LOCUS6948</name>
</gene>
<feature type="compositionally biased region" description="Basic and acidic residues" evidence="1">
    <location>
        <begin position="25"/>
        <end position="44"/>
    </location>
</feature>
<feature type="non-terminal residue" evidence="2">
    <location>
        <position position="1"/>
    </location>
</feature>
<feature type="region of interest" description="Disordered" evidence="1">
    <location>
        <begin position="25"/>
        <end position="52"/>
    </location>
</feature>
<accession>A0A8S3Z1A7</accession>
<dbReference type="Proteomes" id="UP000678393">
    <property type="component" value="Unassembled WGS sequence"/>
</dbReference>
<organism evidence="2 3">
    <name type="scientific">Candidula unifasciata</name>
    <dbReference type="NCBI Taxonomy" id="100452"/>
    <lineage>
        <taxon>Eukaryota</taxon>
        <taxon>Metazoa</taxon>
        <taxon>Spiralia</taxon>
        <taxon>Lophotrochozoa</taxon>
        <taxon>Mollusca</taxon>
        <taxon>Gastropoda</taxon>
        <taxon>Heterobranchia</taxon>
        <taxon>Euthyneura</taxon>
        <taxon>Panpulmonata</taxon>
        <taxon>Eupulmonata</taxon>
        <taxon>Stylommatophora</taxon>
        <taxon>Helicina</taxon>
        <taxon>Helicoidea</taxon>
        <taxon>Geomitridae</taxon>
        <taxon>Candidula</taxon>
    </lineage>
</organism>
<comment type="caution">
    <text evidence="2">The sequence shown here is derived from an EMBL/GenBank/DDBJ whole genome shotgun (WGS) entry which is preliminary data.</text>
</comment>
<evidence type="ECO:0000313" key="2">
    <source>
        <dbReference type="EMBL" id="CAG5121390.1"/>
    </source>
</evidence>
<evidence type="ECO:0000256" key="1">
    <source>
        <dbReference type="SAM" id="MobiDB-lite"/>
    </source>
</evidence>
<dbReference type="AlphaFoldDB" id="A0A8S3Z1A7"/>
<reference evidence="2" key="1">
    <citation type="submission" date="2021-04" db="EMBL/GenBank/DDBJ databases">
        <authorList>
            <consortium name="Molecular Ecology Group"/>
        </authorList>
    </citation>
    <scope>NUCLEOTIDE SEQUENCE</scope>
</reference>
<name>A0A8S3Z1A7_9EUPU</name>
<protein>
    <submittedName>
        <fullName evidence="2">Uncharacterized protein</fullName>
    </submittedName>
</protein>
<keyword evidence="3" id="KW-1185">Reference proteome</keyword>
<dbReference type="EMBL" id="CAJHNH020001078">
    <property type="protein sequence ID" value="CAG5121390.1"/>
    <property type="molecule type" value="Genomic_DNA"/>
</dbReference>
<proteinExistence type="predicted"/>